<dbReference type="Pfam" id="PF13380">
    <property type="entry name" value="CoA_binding_2"/>
    <property type="match status" value="1"/>
</dbReference>
<reference evidence="2 3" key="1">
    <citation type="submission" date="2012-08" db="EMBL/GenBank/DDBJ databases">
        <title>Whole genome shotgun sequence of Gordonia rubripertincta NBRC 101908.</title>
        <authorList>
            <person name="Takarada H."/>
            <person name="Hosoyama A."/>
            <person name="Tsuchikane K."/>
            <person name="Katsumata H."/>
            <person name="Baba S."/>
            <person name="Ohji S."/>
            <person name="Yamazaki S."/>
            <person name="Fujita N."/>
        </authorList>
    </citation>
    <scope>NUCLEOTIDE SEQUENCE [LARGE SCALE GENOMIC DNA]</scope>
    <source>
        <strain evidence="2 3">NBRC 101908</strain>
    </source>
</reference>
<accession>A0ABQ0I0J0</accession>
<evidence type="ECO:0000313" key="2">
    <source>
        <dbReference type="EMBL" id="GAB88042.1"/>
    </source>
</evidence>
<dbReference type="SMART" id="SM00881">
    <property type="entry name" value="CoA_binding"/>
    <property type="match status" value="1"/>
</dbReference>
<name>A0ABQ0I0J0_GORRU</name>
<evidence type="ECO:0000313" key="3">
    <source>
        <dbReference type="Proteomes" id="UP000010744"/>
    </source>
</evidence>
<dbReference type="Gene3D" id="3.40.50.720">
    <property type="entry name" value="NAD(P)-binding Rossmann-like Domain"/>
    <property type="match status" value="1"/>
</dbReference>
<keyword evidence="3" id="KW-1185">Reference proteome</keyword>
<dbReference type="PANTHER" id="PTHR33303:SF2">
    <property type="entry name" value="COA-BINDING DOMAIN-CONTAINING PROTEIN"/>
    <property type="match status" value="1"/>
</dbReference>
<organism evidence="2 3">
    <name type="scientific">Gordonia rubripertincta NBRC 101908</name>
    <dbReference type="NCBI Taxonomy" id="1077975"/>
    <lineage>
        <taxon>Bacteria</taxon>
        <taxon>Bacillati</taxon>
        <taxon>Actinomycetota</taxon>
        <taxon>Actinomycetes</taxon>
        <taxon>Mycobacteriales</taxon>
        <taxon>Gordoniaceae</taxon>
        <taxon>Gordonia</taxon>
    </lineage>
</organism>
<protein>
    <recommendedName>
        <fullName evidence="1">CoA-binding domain-containing protein</fullName>
    </recommendedName>
</protein>
<feature type="domain" description="CoA-binding" evidence="1">
    <location>
        <begin position="27"/>
        <end position="119"/>
    </location>
</feature>
<dbReference type="EMBL" id="BAHB01000123">
    <property type="protein sequence ID" value="GAB88042.1"/>
    <property type="molecule type" value="Genomic_DNA"/>
</dbReference>
<dbReference type="Proteomes" id="UP000010744">
    <property type="component" value="Unassembled WGS sequence"/>
</dbReference>
<gene>
    <name evidence="2" type="ORF">GORBP_123_00200</name>
</gene>
<proteinExistence type="predicted"/>
<sequence>MGTYTRSMATQDSADTRTTDEIVEKILSTYDTITVVGASANTAKAANEVPAHMKHLGWRIIPVNPTADEIVGEKVYRSLTDIPEQVGLVDVFRPGPECADVARAAVEAGATALWLQLGIRSEEARKIAEDAGLLYVEDRCLIIEQRRTGIVPA</sequence>
<dbReference type="InterPro" id="IPR036291">
    <property type="entry name" value="NAD(P)-bd_dom_sf"/>
</dbReference>
<comment type="caution">
    <text evidence="2">The sequence shown here is derived from an EMBL/GenBank/DDBJ whole genome shotgun (WGS) entry which is preliminary data.</text>
</comment>
<evidence type="ECO:0000259" key="1">
    <source>
        <dbReference type="SMART" id="SM00881"/>
    </source>
</evidence>
<dbReference type="PANTHER" id="PTHR33303">
    <property type="entry name" value="CYTOPLASMIC PROTEIN-RELATED"/>
    <property type="match status" value="1"/>
</dbReference>
<dbReference type="SUPFAM" id="SSF51735">
    <property type="entry name" value="NAD(P)-binding Rossmann-fold domains"/>
    <property type="match status" value="1"/>
</dbReference>
<dbReference type="InterPro" id="IPR003781">
    <property type="entry name" value="CoA-bd"/>
</dbReference>